<feature type="domain" description="Ribonuclease H1 N-terminal" evidence="1">
    <location>
        <begin position="14"/>
        <end position="56"/>
    </location>
</feature>
<proteinExistence type="predicted"/>
<dbReference type="AlphaFoldDB" id="A0A174SDY2"/>
<dbReference type="EMBL" id="CZAY01000019">
    <property type="protein sequence ID" value="CUP95893.1"/>
    <property type="molecule type" value="Genomic_DNA"/>
</dbReference>
<dbReference type="InterPro" id="IPR009027">
    <property type="entry name" value="Ribosomal_bL9/RNase_H1_N"/>
</dbReference>
<dbReference type="Proteomes" id="UP000095485">
    <property type="component" value="Unassembled WGS sequence"/>
</dbReference>
<evidence type="ECO:0000313" key="3">
    <source>
        <dbReference type="Proteomes" id="UP000095485"/>
    </source>
</evidence>
<accession>A0A174SDY2</accession>
<dbReference type="SUPFAM" id="SSF55658">
    <property type="entry name" value="L9 N-domain-like"/>
    <property type="match status" value="1"/>
</dbReference>
<name>A0A174SDY2_9FIRM</name>
<protein>
    <submittedName>
        <fullName evidence="2">Predicted double-stranded RNA/RNA-DNA hybrid binding protein</fullName>
    </submittedName>
</protein>
<reference evidence="2 3" key="1">
    <citation type="submission" date="2015-09" db="EMBL/GenBank/DDBJ databases">
        <authorList>
            <consortium name="Pathogen Informatics"/>
        </authorList>
    </citation>
    <scope>NUCLEOTIDE SEQUENCE [LARGE SCALE GENOMIC DNA]</scope>
    <source>
        <strain evidence="2 3">2789STDY5834914</strain>
    </source>
</reference>
<gene>
    <name evidence="2" type="ORF">ERS852526_02421</name>
</gene>
<dbReference type="Gene3D" id="3.40.970.10">
    <property type="entry name" value="Ribonuclease H1, N-terminal domain"/>
    <property type="match status" value="1"/>
</dbReference>
<evidence type="ECO:0000259" key="1">
    <source>
        <dbReference type="Pfam" id="PF01693"/>
    </source>
</evidence>
<dbReference type="GeneID" id="96229702"/>
<organism evidence="2 3">
    <name type="scientific">Dorea longicatena</name>
    <dbReference type="NCBI Taxonomy" id="88431"/>
    <lineage>
        <taxon>Bacteria</taxon>
        <taxon>Bacillati</taxon>
        <taxon>Bacillota</taxon>
        <taxon>Clostridia</taxon>
        <taxon>Lachnospirales</taxon>
        <taxon>Lachnospiraceae</taxon>
        <taxon>Dorea</taxon>
    </lineage>
</organism>
<sequence length="107" mass="13126">MKKNVKKHTDGVWYYAVVRWDGYGVFTSWDRAREECDGYSDNKKKKFKTFEEAKAYAEDEYRKLHGVESSCYVEEIERLDYFYRRMMKREVAEQMGIRIRPFTLWNH</sequence>
<dbReference type="InterPro" id="IPR037056">
    <property type="entry name" value="RNase_H1_N_sf"/>
</dbReference>
<dbReference type="InterPro" id="IPR011320">
    <property type="entry name" value="RNase_H1_N"/>
</dbReference>
<dbReference type="RefSeq" id="WP_055284114.1">
    <property type="nucleotide sequence ID" value="NZ_CZAY01000019.1"/>
</dbReference>
<evidence type="ECO:0000313" key="2">
    <source>
        <dbReference type="EMBL" id="CUP95893.1"/>
    </source>
</evidence>
<dbReference type="Pfam" id="PF01693">
    <property type="entry name" value="Cauli_VI"/>
    <property type="match status" value="1"/>
</dbReference>